<dbReference type="PANTHER" id="PTHR23249">
    <property type="entry name" value="TRAFFICKING PROTEIN PARTICLE COMPLEX SUBUNIT"/>
    <property type="match status" value="1"/>
</dbReference>
<evidence type="ECO:0000256" key="1">
    <source>
        <dbReference type="ARBA" id="ARBA00022448"/>
    </source>
</evidence>
<dbReference type="Pfam" id="PF04099">
    <property type="entry name" value="Sybindin"/>
    <property type="match status" value="1"/>
</dbReference>
<evidence type="ECO:0000256" key="2">
    <source>
        <dbReference type="ARBA" id="ARBA00022824"/>
    </source>
</evidence>
<proteinExistence type="inferred from homology"/>
<organism evidence="7 8">
    <name type="scientific">Dunaliella salina</name>
    <name type="common">Green alga</name>
    <name type="synonym">Protococcus salinus</name>
    <dbReference type="NCBI Taxonomy" id="3046"/>
    <lineage>
        <taxon>Eukaryota</taxon>
        <taxon>Viridiplantae</taxon>
        <taxon>Chlorophyta</taxon>
        <taxon>core chlorophytes</taxon>
        <taxon>Chlorophyceae</taxon>
        <taxon>CS clade</taxon>
        <taxon>Chlamydomonadales</taxon>
        <taxon>Dunaliellaceae</taxon>
        <taxon>Dunaliella</taxon>
    </lineage>
</organism>
<protein>
    <recommendedName>
        <fullName evidence="6">Trafficking protein particle complex subunit</fullName>
    </recommendedName>
</protein>
<accession>A0ABQ7FZD1</accession>
<comment type="subunit">
    <text evidence="6">Part of the multisubunit transport protein particle (TRAPP) complex.</text>
</comment>
<evidence type="ECO:0000256" key="3">
    <source>
        <dbReference type="ARBA" id="ARBA00022892"/>
    </source>
</evidence>
<dbReference type="SUPFAM" id="SSF64356">
    <property type="entry name" value="SNARE-like"/>
    <property type="match status" value="1"/>
</dbReference>
<dbReference type="CDD" id="cd14855">
    <property type="entry name" value="TRAPPC1_MUM2"/>
    <property type="match status" value="1"/>
</dbReference>
<reference evidence="7" key="1">
    <citation type="submission" date="2017-08" db="EMBL/GenBank/DDBJ databases">
        <authorList>
            <person name="Polle J.E."/>
            <person name="Barry K."/>
            <person name="Cushman J."/>
            <person name="Schmutz J."/>
            <person name="Tran D."/>
            <person name="Hathwaick L.T."/>
            <person name="Yim W.C."/>
            <person name="Jenkins J."/>
            <person name="Mckie-Krisberg Z.M."/>
            <person name="Prochnik S."/>
            <person name="Lindquist E."/>
            <person name="Dockter R.B."/>
            <person name="Adam C."/>
            <person name="Molina H."/>
            <person name="Bunkerborg J."/>
            <person name="Jin E."/>
            <person name="Buchheim M."/>
            <person name="Magnuson J."/>
        </authorList>
    </citation>
    <scope>NUCLEOTIDE SEQUENCE</scope>
    <source>
        <strain evidence="7">CCAP 19/18</strain>
    </source>
</reference>
<keyword evidence="8" id="KW-1185">Reference proteome</keyword>
<name>A0ABQ7FZD1_DUNSA</name>
<dbReference type="InterPro" id="IPR007233">
    <property type="entry name" value="TRAPPC"/>
</dbReference>
<keyword evidence="3 6" id="KW-0931">ER-Golgi transport</keyword>
<comment type="subcellular location">
    <subcellularLocation>
        <location evidence="6">Endoplasmic reticulum</location>
    </subcellularLocation>
    <subcellularLocation>
        <location evidence="6">Golgi apparatus</location>
        <location evidence="6">cis-Golgi network</location>
    </subcellularLocation>
</comment>
<keyword evidence="1 6" id="KW-0813">Transport</keyword>
<keyword evidence="4 6" id="KW-0333">Golgi apparatus</keyword>
<dbReference type="SMART" id="SM01399">
    <property type="entry name" value="Sybindin"/>
    <property type="match status" value="1"/>
</dbReference>
<evidence type="ECO:0000256" key="5">
    <source>
        <dbReference type="ARBA" id="ARBA00038167"/>
    </source>
</evidence>
<gene>
    <name evidence="7" type="ORF">DUNSADRAFT_193</name>
</gene>
<evidence type="ECO:0000313" key="8">
    <source>
        <dbReference type="Proteomes" id="UP000815325"/>
    </source>
</evidence>
<keyword evidence="2 6" id="KW-0256">Endoplasmic reticulum</keyword>
<dbReference type="InterPro" id="IPR011012">
    <property type="entry name" value="Longin-like_dom_sf"/>
</dbReference>
<comment type="caution">
    <text evidence="7">The sequence shown here is derived from an EMBL/GenBank/DDBJ whole genome shotgun (WGS) entry which is preliminary data.</text>
</comment>
<dbReference type="Gene3D" id="3.30.450.70">
    <property type="match status" value="1"/>
</dbReference>
<dbReference type="EMBL" id="MU070443">
    <property type="protein sequence ID" value="KAF5827705.1"/>
    <property type="molecule type" value="Genomic_DNA"/>
</dbReference>
<dbReference type="Proteomes" id="UP000815325">
    <property type="component" value="Unassembled WGS sequence"/>
</dbReference>
<dbReference type="PANTHER" id="PTHR23249:SF16">
    <property type="entry name" value="TRAFFICKING PROTEIN PARTICLE COMPLEX SUBUNIT 1"/>
    <property type="match status" value="1"/>
</dbReference>
<evidence type="ECO:0000313" key="7">
    <source>
        <dbReference type="EMBL" id="KAF5827705.1"/>
    </source>
</evidence>
<comment type="similarity">
    <text evidence="5">Belongs to the TRAPP small subunits family. BET5 subfamily.</text>
</comment>
<evidence type="ECO:0000256" key="4">
    <source>
        <dbReference type="ARBA" id="ARBA00023034"/>
    </source>
</evidence>
<evidence type="ECO:0000256" key="6">
    <source>
        <dbReference type="RuleBase" id="RU366065"/>
    </source>
</evidence>
<sequence>MLCYNIYFYDRTGCIFYHEWLRPKPVKQGAGTLEDDQKQMFGLCWTLSNFCAALDPKGTDKPQLGAPRRIGQGCQFRSFTANNYKLHFLETPSGYKVVLNTSQDVGSLQETLAAVYDELLVARCIRSPLYKGPGQPIPNPEGFRGALSQLLRMRGVLPASQSA</sequence>